<comment type="caution">
    <text evidence="2">The sequence shown here is derived from an EMBL/GenBank/DDBJ whole genome shotgun (WGS) entry which is preliminary data.</text>
</comment>
<keyword evidence="3" id="KW-1185">Reference proteome</keyword>
<protein>
    <submittedName>
        <fullName evidence="2">Uncharacterized protein</fullName>
    </submittedName>
</protein>
<feature type="signal peptide" evidence="1">
    <location>
        <begin position="1"/>
        <end position="18"/>
    </location>
</feature>
<name>A0A9P4NPU1_9PEZI</name>
<sequence>MFAKSTILALVSSTLIAAAPQAPRFPFAGAHTNGTHVHPAPEECVTSLSTSLYTLTTTIPHIDSTTYYKNTTTVIAAVATRTALYTATTVITTSTSTCITTSYPVTSWVTKIIDTVAPVLVTESCTETTTYTEPTSKTVVTALPVLSSCTEYLTSAITGTSTIPITTCTPCTAGGAPAVTPWARR</sequence>
<evidence type="ECO:0000313" key="3">
    <source>
        <dbReference type="Proteomes" id="UP000800235"/>
    </source>
</evidence>
<gene>
    <name evidence="2" type="ORF">EJ08DRAFT_303879</name>
</gene>
<dbReference type="EMBL" id="MU007049">
    <property type="protein sequence ID" value="KAF2429213.1"/>
    <property type="molecule type" value="Genomic_DNA"/>
</dbReference>
<feature type="chain" id="PRO_5040440264" evidence="1">
    <location>
        <begin position="19"/>
        <end position="185"/>
    </location>
</feature>
<evidence type="ECO:0000313" key="2">
    <source>
        <dbReference type="EMBL" id="KAF2429213.1"/>
    </source>
</evidence>
<organism evidence="2 3">
    <name type="scientific">Tothia fuscella</name>
    <dbReference type="NCBI Taxonomy" id="1048955"/>
    <lineage>
        <taxon>Eukaryota</taxon>
        <taxon>Fungi</taxon>
        <taxon>Dikarya</taxon>
        <taxon>Ascomycota</taxon>
        <taxon>Pezizomycotina</taxon>
        <taxon>Dothideomycetes</taxon>
        <taxon>Pleosporomycetidae</taxon>
        <taxon>Venturiales</taxon>
        <taxon>Cylindrosympodiaceae</taxon>
        <taxon>Tothia</taxon>
    </lineage>
</organism>
<reference evidence="2" key="1">
    <citation type="journal article" date="2020" name="Stud. Mycol.">
        <title>101 Dothideomycetes genomes: a test case for predicting lifestyles and emergence of pathogens.</title>
        <authorList>
            <person name="Haridas S."/>
            <person name="Albert R."/>
            <person name="Binder M."/>
            <person name="Bloem J."/>
            <person name="Labutti K."/>
            <person name="Salamov A."/>
            <person name="Andreopoulos B."/>
            <person name="Baker S."/>
            <person name="Barry K."/>
            <person name="Bills G."/>
            <person name="Bluhm B."/>
            <person name="Cannon C."/>
            <person name="Castanera R."/>
            <person name="Culley D."/>
            <person name="Daum C."/>
            <person name="Ezra D."/>
            <person name="Gonzalez J."/>
            <person name="Henrissat B."/>
            <person name="Kuo A."/>
            <person name="Liang C."/>
            <person name="Lipzen A."/>
            <person name="Lutzoni F."/>
            <person name="Magnuson J."/>
            <person name="Mondo S."/>
            <person name="Nolan M."/>
            <person name="Ohm R."/>
            <person name="Pangilinan J."/>
            <person name="Park H.-J."/>
            <person name="Ramirez L."/>
            <person name="Alfaro M."/>
            <person name="Sun H."/>
            <person name="Tritt A."/>
            <person name="Yoshinaga Y."/>
            <person name="Zwiers L.-H."/>
            <person name="Turgeon B."/>
            <person name="Goodwin S."/>
            <person name="Spatafora J."/>
            <person name="Crous P."/>
            <person name="Grigoriev I."/>
        </authorList>
    </citation>
    <scope>NUCLEOTIDE SEQUENCE</scope>
    <source>
        <strain evidence="2">CBS 130266</strain>
    </source>
</reference>
<dbReference type="Proteomes" id="UP000800235">
    <property type="component" value="Unassembled WGS sequence"/>
</dbReference>
<keyword evidence="1" id="KW-0732">Signal</keyword>
<proteinExistence type="predicted"/>
<accession>A0A9P4NPU1</accession>
<evidence type="ECO:0000256" key="1">
    <source>
        <dbReference type="SAM" id="SignalP"/>
    </source>
</evidence>
<dbReference type="AlphaFoldDB" id="A0A9P4NPU1"/>